<dbReference type="SUPFAM" id="SSF50610">
    <property type="entry name" value="mu transposase, C-terminal domain"/>
    <property type="match status" value="1"/>
</dbReference>
<dbReference type="GO" id="GO:0004803">
    <property type="term" value="F:transposase activity"/>
    <property type="evidence" value="ECO:0007669"/>
    <property type="project" value="InterPro"/>
</dbReference>
<protein>
    <recommendedName>
        <fullName evidence="2">HTH Mu-type domain-containing protein</fullName>
    </recommendedName>
</protein>
<feature type="domain" description="HTH Mu-type" evidence="2">
    <location>
        <begin position="1"/>
        <end position="65"/>
    </location>
</feature>
<dbReference type="Gene3D" id="6.10.250.2550">
    <property type="match status" value="1"/>
</dbReference>
<dbReference type="InterPro" id="IPR015126">
    <property type="entry name" value="Mu_I-gamma"/>
</dbReference>
<accession>A0A2M7G5Z7</accession>
<evidence type="ECO:0000256" key="1">
    <source>
        <dbReference type="SAM" id="MobiDB-lite"/>
    </source>
</evidence>
<proteinExistence type="predicted"/>
<dbReference type="AlphaFoldDB" id="A0A2M7G5Z7"/>
<dbReference type="GO" id="GO:0015074">
    <property type="term" value="P:DNA integration"/>
    <property type="evidence" value="ECO:0007669"/>
    <property type="project" value="InterPro"/>
</dbReference>
<evidence type="ECO:0000313" key="3">
    <source>
        <dbReference type="EMBL" id="PIW17342.1"/>
    </source>
</evidence>
<name>A0A2M7G5Z7_9BACT</name>
<dbReference type="Proteomes" id="UP000231019">
    <property type="component" value="Unassembled WGS sequence"/>
</dbReference>
<comment type="caution">
    <text evidence="3">The sequence shown here is derived from an EMBL/GenBank/DDBJ whole genome shotgun (WGS) entry which is preliminary data.</text>
</comment>
<dbReference type="SUPFAM" id="SSF46955">
    <property type="entry name" value="Putative DNA-binding domain"/>
    <property type="match status" value="1"/>
</dbReference>
<dbReference type="Pfam" id="PF09299">
    <property type="entry name" value="Mu-transpos_C"/>
    <property type="match status" value="1"/>
</dbReference>
<dbReference type="InterPro" id="IPR009061">
    <property type="entry name" value="DNA-bd_dom_put_sf"/>
</dbReference>
<dbReference type="EMBL" id="PFFQ01000024">
    <property type="protein sequence ID" value="PIW17342.1"/>
    <property type="molecule type" value="Genomic_DNA"/>
</dbReference>
<sequence length="644" mass="71887">MQLVDSTTIGTALSMTSRGVRKRAQRESWEYSERQSNGGAQQVYHFEALPSEVQAKVALHLLQTGQIKPAESPDQTPKTVKRSASGYDRDSLWSWYDSRPQTIKDEGTRRAGYCLKVRALLDSGLKVRPALAEVARVEGVSLASLKRWWYGDTLIIGAANVDRTDFAAALAPRYAGCQDYAEFSQDAWDWIKADWLRPEQPSAAAVYRRAQSIAKQNEWALPSLATVKRRLEALPWQVRVLAREGEEALKRMLPHVTRNKSSLHALEVVNADGHIFDLRVTLPSGEVGRPVLVAWQDIYSGKILAWRVGETLNQHIVRLAFGDVVEKYGVPEHCFLDNGREFANKWLTGGAKTRFRFTIREDDPIGIFTQLGINVHWTTPYHGQSKPIERAFLDLCEGISRHPACSGAYTGNSPVTKPSNYGSRALTWDEFLAVVQEGITEHNARTGRRSQTANGRSFEQTFAESYATSMIRKATAEQRRLWLLAAEGVTVIQSGHVAILKNLYWGEAVAGLAGRKVVVRFDSDNLSLPVHVYDLAGEYIGEASCTQANFLDAQAAKDHARANRQKIKAAKAQLDAERKMDAIEAAQALPNVVPMERPASSVIVPMFEKAQKVANGPDVDEMPSDERYILDILSRMPRRTEEDF</sequence>
<dbReference type="Pfam" id="PF09039">
    <property type="entry name" value="HTH_Tnp_Mu_2"/>
    <property type="match status" value="1"/>
</dbReference>
<dbReference type="Pfam" id="PF02914">
    <property type="entry name" value="DDE_2"/>
    <property type="match status" value="1"/>
</dbReference>
<dbReference type="InterPro" id="IPR015378">
    <property type="entry name" value="Transposase-like_Mu_C"/>
</dbReference>
<dbReference type="Gene3D" id="1.10.10.10">
    <property type="entry name" value="Winged helix-like DNA-binding domain superfamily/Winged helix DNA-binding domain"/>
    <property type="match status" value="1"/>
</dbReference>
<feature type="region of interest" description="Disordered" evidence="1">
    <location>
        <begin position="66"/>
        <end position="85"/>
    </location>
</feature>
<dbReference type="InterPro" id="IPR036397">
    <property type="entry name" value="RNaseH_sf"/>
</dbReference>
<dbReference type="Pfam" id="PF02316">
    <property type="entry name" value="HTH_Tnp_Mu_1"/>
    <property type="match status" value="1"/>
</dbReference>
<gene>
    <name evidence="3" type="ORF">COW36_09200</name>
</gene>
<dbReference type="InterPro" id="IPR004189">
    <property type="entry name" value="Phage_Mu_transposase"/>
</dbReference>
<dbReference type="Gene3D" id="1.10.10.60">
    <property type="entry name" value="Homeodomain-like"/>
    <property type="match status" value="2"/>
</dbReference>
<evidence type="ECO:0000259" key="2">
    <source>
        <dbReference type="PROSITE" id="PS51702"/>
    </source>
</evidence>
<dbReference type="InterPro" id="IPR009004">
    <property type="entry name" value="Transposase_Mu_C"/>
</dbReference>
<dbReference type="InterPro" id="IPR012337">
    <property type="entry name" value="RNaseH-like_sf"/>
</dbReference>
<evidence type="ECO:0000313" key="4">
    <source>
        <dbReference type="Proteomes" id="UP000231019"/>
    </source>
</evidence>
<dbReference type="GO" id="GO:0003677">
    <property type="term" value="F:DNA binding"/>
    <property type="evidence" value="ECO:0007669"/>
    <property type="project" value="InterPro"/>
</dbReference>
<dbReference type="InterPro" id="IPR009057">
    <property type="entry name" value="Homeodomain-like_sf"/>
</dbReference>
<dbReference type="InterPro" id="IPR003314">
    <property type="entry name" value="Mu-type_HTH"/>
</dbReference>
<dbReference type="PROSITE" id="PS51702">
    <property type="entry name" value="HTH_MU"/>
    <property type="match status" value="1"/>
</dbReference>
<organism evidence="3 4">
    <name type="scientific">bacterium (Candidatus Blackallbacteria) CG17_big_fil_post_rev_8_21_14_2_50_48_46</name>
    <dbReference type="NCBI Taxonomy" id="2014261"/>
    <lineage>
        <taxon>Bacteria</taxon>
        <taxon>Candidatus Blackallbacteria</taxon>
    </lineage>
</organism>
<dbReference type="InterPro" id="IPR036388">
    <property type="entry name" value="WH-like_DNA-bd_sf"/>
</dbReference>
<reference evidence="3 4" key="1">
    <citation type="submission" date="2017-09" db="EMBL/GenBank/DDBJ databases">
        <title>Depth-based differentiation of microbial function through sediment-hosted aquifers and enrichment of novel symbionts in the deep terrestrial subsurface.</title>
        <authorList>
            <person name="Probst A.J."/>
            <person name="Ladd B."/>
            <person name="Jarett J.K."/>
            <person name="Geller-Mcgrath D.E."/>
            <person name="Sieber C.M."/>
            <person name="Emerson J.B."/>
            <person name="Anantharaman K."/>
            <person name="Thomas B.C."/>
            <person name="Malmstrom R."/>
            <person name="Stieglmeier M."/>
            <person name="Klingl A."/>
            <person name="Woyke T."/>
            <person name="Ryan C.M."/>
            <person name="Banfield J.F."/>
        </authorList>
    </citation>
    <scope>NUCLEOTIDE SEQUENCE [LARGE SCALE GENOMIC DNA]</scope>
    <source>
        <strain evidence="3">CG17_big_fil_post_rev_8_21_14_2_50_48_46</strain>
    </source>
</reference>
<dbReference type="SUPFAM" id="SSF46689">
    <property type="entry name" value="Homeodomain-like"/>
    <property type="match status" value="2"/>
</dbReference>
<dbReference type="SUPFAM" id="SSF53098">
    <property type="entry name" value="Ribonuclease H-like"/>
    <property type="match status" value="1"/>
</dbReference>
<dbReference type="GO" id="GO:0006313">
    <property type="term" value="P:DNA transposition"/>
    <property type="evidence" value="ECO:0007669"/>
    <property type="project" value="InterPro"/>
</dbReference>
<dbReference type="Gene3D" id="2.30.30.130">
    <property type="entry name" value="Transposase, Mu, C-terminal"/>
    <property type="match status" value="1"/>
</dbReference>
<dbReference type="Gene3D" id="3.30.420.10">
    <property type="entry name" value="Ribonuclease H-like superfamily/Ribonuclease H"/>
    <property type="match status" value="1"/>
</dbReference>
<feature type="region of interest" description="Disordered" evidence="1">
    <location>
        <begin position="15"/>
        <end position="34"/>
    </location>
</feature>